<keyword evidence="2" id="KW-0378">Hydrolase</keyword>
<dbReference type="RefSeq" id="WP_219201977.1">
    <property type="nucleotide sequence ID" value="NZ_JAHWQX010000003.1"/>
</dbReference>
<comment type="similarity">
    <text evidence="1">Belongs to the HAD-like hydrolase superfamily. CbbY/CbbZ/Gph/YieH family.</text>
</comment>
<sequence length="237" mass="25044">MTSSPITVVFDLDGTMISTADDLLDSLNHILKIDGLQPLAADDVGFRLGQGARAMISHGYASQNVALEAQRLSTLTDLFVAHYGANIPGRSIPFPGLLPALDRLEAAGCRLAVCTNKFEALARKLLEHLDMAQRFAVIAGSDTYATRKPDAGHILQTIADAGGDPQRTVMIGDSISDIKGARNAGVASIGVPFGYSDVPIAKLEPDALISHFDELTMPLLHDLLAAPSKDARSGSRG</sequence>
<protein>
    <submittedName>
        <fullName evidence="2">HAD-IA family hydrolase</fullName>
    </submittedName>
</protein>
<dbReference type="Pfam" id="PF13419">
    <property type="entry name" value="HAD_2"/>
    <property type="match status" value="1"/>
</dbReference>
<dbReference type="InterPro" id="IPR006439">
    <property type="entry name" value="HAD-SF_hydro_IA"/>
</dbReference>
<dbReference type="SFLD" id="SFLDS00003">
    <property type="entry name" value="Haloacid_Dehalogenase"/>
    <property type="match status" value="1"/>
</dbReference>
<dbReference type="InterPro" id="IPR050155">
    <property type="entry name" value="HAD-like_hydrolase_sf"/>
</dbReference>
<dbReference type="EMBL" id="JAHWQX010000003">
    <property type="protein sequence ID" value="MBW3098038.1"/>
    <property type="molecule type" value="Genomic_DNA"/>
</dbReference>
<evidence type="ECO:0000313" key="3">
    <source>
        <dbReference type="Proteomes" id="UP001430804"/>
    </source>
</evidence>
<evidence type="ECO:0000313" key="2">
    <source>
        <dbReference type="EMBL" id="MBW3098038.1"/>
    </source>
</evidence>
<keyword evidence="3" id="KW-1185">Reference proteome</keyword>
<evidence type="ECO:0000256" key="1">
    <source>
        <dbReference type="ARBA" id="ARBA00006171"/>
    </source>
</evidence>
<proteinExistence type="inferred from homology"/>
<name>A0ABS6WPZ4_9HYPH</name>
<dbReference type="NCBIfam" id="TIGR01549">
    <property type="entry name" value="HAD-SF-IA-v1"/>
    <property type="match status" value="1"/>
</dbReference>
<dbReference type="Proteomes" id="UP001430804">
    <property type="component" value="Unassembled WGS sequence"/>
</dbReference>
<dbReference type="SFLD" id="SFLDG01129">
    <property type="entry name" value="C1.5:_HAD__Beta-PGM__Phosphata"/>
    <property type="match status" value="1"/>
</dbReference>
<organism evidence="2 3">
    <name type="scientific">Pseudohoeflea coraliihabitans</name>
    <dbReference type="NCBI Taxonomy" id="2860393"/>
    <lineage>
        <taxon>Bacteria</taxon>
        <taxon>Pseudomonadati</taxon>
        <taxon>Pseudomonadota</taxon>
        <taxon>Alphaproteobacteria</taxon>
        <taxon>Hyphomicrobiales</taxon>
        <taxon>Rhizobiaceae</taxon>
        <taxon>Pseudohoeflea</taxon>
    </lineage>
</organism>
<dbReference type="PANTHER" id="PTHR43434">
    <property type="entry name" value="PHOSPHOGLYCOLATE PHOSPHATASE"/>
    <property type="match status" value="1"/>
</dbReference>
<accession>A0ABS6WPZ4</accession>
<dbReference type="GO" id="GO:0016787">
    <property type="term" value="F:hydrolase activity"/>
    <property type="evidence" value="ECO:0007669"/>
    <property type="project" value="UniProtKB-KW"/>
</dbReference>
<reference evidence="2" key="1">
    <citation type="submission" date="2021-07" db="EMBL/GenBank/DDBJ databases">
        <title>Pseudohoeflea marina sp. nov. a polyhydroxyalcanoate-producing bacterium.</title>
        <authorList>
            <person name="Zheng W."/>
            <person name="Yu S."/>
            <person name="Huang Y."/>
        </authorList>
    </citation>
    <scope>NUCLEOTIDE SEQUENCE</scope>
    <source>
        <strain evidence="2">DP4N28-3</strain>
    </source>
</reference>
<comment type="caution">
    <text evidence="2">The sequence shown here is derived from an EMBL/GenBank/DDBJ whole genome shotgun (WGS) entry which is preliminary data.</text>
</comment>
<gene>
    <name evidence="2" type="ORF">KY465_12170</name>
</gene>
<dbReference type="InterPro" id="IPR041492">
    <property type="entry name" value="HAD_2"/>
</dbReference>
<dbReference type="PANTHER" id="PTHR43434:SF1">
    <property type="entry name" value="PHOSPHOGLYCOLATE PHOSPHATASE"/>
    <property type="match status" value="1"/>
</dbReference>